<feature type="coiled-coil region" evidence="1">
    <location>
        <begin position="181"/>
        <end position="208"/>
    </location>
</feature>
<feature type="domain" description="DUF4709" evidence="3">
    <location>
        <begin position="92"/>
        <end position="166"/>
    </location>
</feature>
<evidence type="ECO:0000256" key="2">
    <source>
        <dbReference type="SAM" id="MobiDB-lite"/>
    </source>
</evidence>
<feature type="coiled-coil region" evidence="1">
    <location>
        <begin position="466"/>
        <end position="500"/>
    </location>
</feature>
<dbReference type="InterPro" id="IPR031651">
    <property type="entry name" value="DUF4709"/>
</dbReference>
<feature type="region of interest" description="Disordered" evidence="2">
    <location>
        <begin position="1"/>
        <end position="59"/>
    </location>
</feature>
<comment type="caution">
    <text evidence="4">The sequence shown here is derived from an EMBL/GenBank/DDBJ whole genome shotgun (WGS) entry which is preliminary data.</text>
</comment>
<feature type="compositionally biased region" description="Polar residues" evidence="2">
    <location>
        <begin position="278"/>
        <end position="292"/>
    </location>
</feature>
<feature type="non-terminal residue" evidence="4">
    <location>
        <position position="517"/>
    </location>
</feature>
<sequence length="517" mass="60083">MSVESLSQGYTGYTTPLKYSHSDLSGTRSYGGSLAHLSSKPRRKSSSASRPTSGEGLRRVLSEVQNENTYYYKGRVLADKGHQTDHEEWKSYDETVEMCKSLREDLELTQMMLRVNQRSALQNAGSEIYKSILKKIAEIERDHRHQLDTIRKECDKQLKATVRAIKEEHEQYNAYMTQQVDVDREEELERAEERLERAEKQFQSRENEEHKMKFNAARLYLLLKKHNLLTGDENLSSEEDRAKTADIIDQYQSQLDRHDTTILWLRGRISQLEELTEVKQQPQSNRPPTTASIMLPPSSRASFTALGAGSKHHSVQGSHTSVTRRRSVASALLGTTDKDQKEDAMWGVSLEEESEEDVEGEEPDEPIDEDLIKANALEQLYEQQISDLTEAHALEIHSLEQEHTRLAQEWEIKLTSLLRLHDEDHMTKVARRQERLLKLAVEQYRPRPPRNVGVQVYLKGVTVQMMREEERRVLEEKWRAEQMERERKERLEELEKEQRSGLDLFKVQGKSMRMSHS</sequence>
<keyword evidence="1" id="KW-0175">Coiled coil</keyword>
<feature type="compositionally biased region" description="Acidic residues" evidence="2">
    <location>
        <begin position="350"/>
        <end position="364"/>
    </location>
</feature>
<dbReference type="AlphaFoldDB" id="A0AAD5SL92"/>
<evidence type="ECO:0000259" key="3">
    <source>
        <dbReference type="Pfam" id="PF15821"/>
    </source>
</evidence>
<proteinExistence type="predicted"/>
<dbReference type="Proteomes" id="UP001212841">
    <property type="component" value="Unassembled WGS sequence"/>
</dbReference>
<protein>
    <recommendedName>
        <fullName evidence="3">DUF4709 domain-containing protein</fullName>
    </recommendedName>
</protein>
<name>A0AAD5SL92_9FUNG</name>
<gene>
    <name evidence="4" type="ORF">HK097_004046</name>
</gene>
<accession>A0AAD5SL92</accession>
<feature type="region of interest" description="Disordered" evidence="2">
    <location>
        <begin position="276"/>
        <end position="364"/>
    </location>
</feature>
<keyword evidence="5" id="KW-1185">Reference proteome</keyword>
<feature type="compositionally biased region" description="Polar residues" evidence="2">
    <location>
        <begin position="1"/>
        <end position="14"/>
    </location>
</feature>
<evidence type="ECO:0000256" key="1">
    <source>
        <dbReference type="SAM" id="Coils"/>
    </source>
</evidence>
<dbReference type="EMBL" id="JADGJD010000002">
    <property type="protein sequence ID" value="KAJ3057524.1"/>
    <property type="molecule type" value="Genomic_DNA"/>
</dbReference>
<evidence type="ECO:0000313" key="5">
    <source>
        <dbReference type="Proteomes" id="UP001212841"/>
    </source>
</evidence>
<organism evidence="4 5">
    <name type="scientific">Rhizophlyctis rosea</name>
    <dbReference type="NCBI Taxonomy" id="64517"/>
    <lineage>
        <taxon>Eukaryota</taxon>
        <taxon>Fungi</taxon>
        <taxon>Fungi incertae sedis</taxon>
        <taxon>Chytridiomycota</taxon>
        <taxon>Chytridiomycota incertae sedis</taxon>
        <taxon>Chytridiomycetes</taxon>
        <taxon>Rhizophlyctidales</taxon>
        <taxon>Rhizophlyctidaceae</taxon>
        <taxon>Rhizophlyctis</taxon>
    </lineage>
</organism>
<evidence type="ECO:0000313" key="4">
    <source>
        <dbReference type="EMBL" id="KAJ3057524.1"/>
    </source>
</evidence>
<dbReference type="Pfam" id="PF15821">
    <property type="entry name" value="DUF4709"/>
    <property type="match status" value="1"/>
</dbReference>
<reference evidence="4" key="1">
    <citation type="submission" date="2020-05" db="EMBL/GenBank/DDBJ databases">
        <title>Phylogenomic resolution of chytrid fungi.</title>
        <authorList>
            <person name="Stajich J.E."/>
            <person name="Amses K."/>
            <person name="Simmons R."/>
            <person name="Seto K."/>
            <person name="Myers J."/>
            <person name="Bonds A."/>
            <person name="Quandt C.A."/>
            <person name="Barry K."/>
            <person name="Liu P."/>
            <person name="Grigoriev I."/>
            <person name="Longcore J.E."/>
            <person name="James T.Y."/>
        </authorList>
    </citation>
    <scope>NUCLEOTIDE SEQUENCE</scope>
    <source>
        <strain evidence="4">JEL0318</strain>
    </source>
</reference>